<evidence type="ECO:0000313" key="7">
    <source>
        <dbReference type="Proteomes" id="UP000295578"/>
    </source>
</evidence>
<evidence type="ECO:0000256" key="3">
    <source>
        <dbReference type="ARBA" id="ARBA00023125"/>
    </source>
</evidence>
<dbReference type="Gene3D" id="1.10.10.10">
    <property type="entry name" value="Winged helix-like DNA-binding domain superfamily/Winged helix DNA-binding domain"/>
    <property type="match status" value="1"/>
</dbReference>
<keyword evidence="4" id="KW-0804">Transcription</keyword>
<dbReference type="Pfam" id="PF00126">
    <property type="entry name" value="HTH_1"/>
    <property type="match status" value="1"/>
</dbReference>
<dbReference type="CDD" id="cd08414">
    <property type="entry name" value="PBP2_LTTR_aromatics_like"/>
    <property type="match status" value="1"/>
</dbReference>
<comment type="caution">
    <text evidence="6">The sequence shown here is derived from an EMBL/GenBank/DDBJ whole genome shotgun (WGS) entry which is preliminary data.</text>
</comment>
<dbReference type="InterPro" id="IPR000847">
    <property type="entry name" value="LysR_HTH_N"/>
</dbReference>
<sequence length="301" mass="33035">MELRQLRYLVAIADEGNLGRAAETLYVSQPALSYALKNLESELGLRLFDRHAGGVTPTPPGRDVIAEARRTIRQADRLTAVADRHRRGQTGVLRVGFEASGAGELTTRARAEFARAHPGVRVEPKRYDWGGEAAALRTGEVDVAFVWLPADLTDLHSELIHTEPRVVGLPSAHPLATAEGVSIMDVKDEPLMWTERAPREWVDWWAVNPRPDGSEPHWGPTNDNVEEMLEQVAEGAAICFAPSSMALYYTRPGLVWVPLTDVEPLRVALAWDAGGPLVEAFAAIVRDLAVRRSAAAPPRPR</sequence>
<evidence type="ECO:0000256" key="1">
    <source>
        <dbReference type="ARBA" id="ARBA00009437"/>
    </source>
</evidence>
<gene>
    <name evidence="6" type="ORF">E1293_32935</name>
</gene>
<keyword evidence="7" id="KW-1185">Reference proteome</keyword>
<dbReference type="FunFam" id="1.10.10.10:FF:000001">
    <property type="entry name" value="LysR family transcriptional regulator"/>
    <property type="match status" value="1"/>
</dbReference>
<dbReference type="EMBL" id="SMKY01000209">
    <property type="protein sequence ID" value="TDD72174.1"/>
    <property type="molecule type" value="Genomic_DNA"/>
</dbReference>
<dbReference type="InterPro" id="IPR036388">
    <property type="entry name" value="WH-like_DNA-bd_sf"/>
</dbReference>
<keyword evidence="2" id="KW-0805">Transcription regulation</keyword>
<feature type="domain" description="HTH lysR-type" evidence="5">
    <location>
        <begin position="1"/>
        <end position="58"/>
    </location>
</feature>
<dbReference type="PRINTS" id="PR00039">
    <property type="entry name" value="HTHLYSR"/>
</dbReference>
<evidence type="ECO:0000259" key="5">
    <source>
        <dbReference type="PROSITE" id="PS50931"/>
    </source>
</evidence>
<comment type="similarity">
    <text evidence="1">Belongs to the LysR transcriptional regulatory family.</text>
</comment>
<dbReference type="PROSITE" id="PS50931">
    <property type="entry name" value="HTH_LYSR"/>
    <property type="match status" value="1"/>
</dbReference>
<name>A0A4R5AMC0_9ACTN</name>
<dbReference type="SUPFAM" id="SSF46785">
    <property type="entry name" value="Winged helix' DNA-binding domain"/>
    <property type="match status" value="1"/>
</dbReference>
<dbReference type="SUPFAM" id="SSF53850">
    <property type="entry name" value="Periplasmic binding protein-like II"/>
    <property type="match status" value="1"/>
</dbReference>
<dbReference type="InterPro" id="IPR036390">
    <property type="entry name" value="WH_DNA-bd_sf"/>
</dbReference>
<dbReference type="InterPro" id="IPR005119">
    <property type="entry name" value="LysR_subst-bd"/>
</dbReference>
<dbReference type="RefSeq" id="WP_132201585.1">
    <property type="nucleotide sequence ID" value="NZ_SMKY01000209.1"/>
</dbReference>
<evidence type="ECO:0000313" key="6">
    <source>
        <dbReference type="EMBL" id="TDD72174.1"/>
    </source>
</evidence>
<protein>
    <submittedName>
        <fullName evidence="6">LysR family transcriptional regulator</fullName>
    </submittedName>
</protein>
<dbReference type="AlphaFoldDB" id="A0A4R5AMC0"/>
<dbReference type="OrthoDB" id="79118at2"/>
<organism evidence="6 7">
    <name type="scientific">Actinomadura darangshiensis</name>
    <dbReference type="NCBI Taxonomy" id="705336"/>
    <lineage>
        <taxon>Bacteria</taxon>
        <taxon>Bacillati</taxon>
        <taxon>Actinomycetota</taxon>
        <taxon>Actinomycetes</taxon>
        <taxon>Streptosporangiales</taxon>
        <taxon>Thermomonosporaceae</taxon>
        <taxon>Actinomadura</taxon>
    </lineage>
</organism>
<dbReference type="Pfam" id="PF03466">
    <property type="entry name" value="LysR_substrate"/>
    <property type="match status" value="1"/>
</dbReference>
<dbReference type="GO" id="GO:0003700">
    <property type="term" value="F:DNA-binding transcription factor activity"/>
    <property type="evidence" value="ECO:0007669"/>
    <property type="project" value="InterPro"/>
</dbReference>
<dbReference type="Proteomes" id="UP000295578">
    <property type="component" value="Unassembled WGS sequence"/>
</dbReference>
<accession>A0A4R5AMC0</accession>
<dbReference type="PANTHER" id="PTHR30346">
    <property type="entry name" value="TRANSCRIPTIONAL DUAL REGULATOR HCAR-RELATED"/>
    <property type="match status" value="1"/>
</dbReference>
<dbReference type="GO" id="GO:0032993">
    <property type="term" value="C:protein-DNA complex"/>
    <property type="evidence" value="ECO:0007669"/>
    <property type="project" value="TreeGrafter"/>
</dbReference>
<reference evidence="6 7" key="1">
    <citation type="submission" date="2019-03" db="EMBL/GenBank/DDBJ databases">
        <title>Draft genome sequences of novel Actinobacteria.</title>
        <authorList>
            <person name="Sahin N."/>
            <person name="Ay H."/>
            <person name="Saygin H."/>
        </authorList>
    </citation>
    <scope>NUCLEOTIDE SEQUENCE [LARGE SCALE GENOMIC DNA]</scope>
    <source>
        <strain evidence="6 7">DSM 45941</strain>
    </source>
</reference>
<dbReference type="GO" id="GO:0003677">
    <property type="term" value="F:DNA binding"/>
    <property type="evidence" value="ECO:0007669"/>
    <property type="project" value="UniProtKB-KW"/>
</dbReference>
<evidence type="ECO:0000256" key="2">
    <source>
        <dbReference type="ARBA" id="ARBA00023015"/>
    </source>
</evidence>
<keyword evidence="3" id="KW-0238">DNA-binding</keyword>
<dbReference type="PANTHER" id="PTHR30346:SF0">
    <property type="entry name" value="HCA OPERON TRANSCRIPTIONAL ACTIVATOR HCAR"/>
    <property type="match status" value="1"/>
</dbReference>
<evidence type="ECO:0000256" key="4">
    <source>
        <dbReference type="ARBA" id="ARBA00023163"/>
    </source>
</evidence>
<proteinExistence type="inferred from homology"/>
<dbReference type="Gene3D" id="3.40.190.10">
    <property type="entry name" value="Periplasmic binding protein-like II"/>
    <property type="match status" value="2"/>
</dbReference>